<dbReference type="EMBL" id="LR796140">
    <property type="protein sequence ID" value="CAB4121143.1"/>
    <property type="molecule type" value="Genomic_DNA"/>
</dbReference>
<name>A0A6J5KID4_9CAUD</name>
<sequence>MKYQKFLIGYLDNGSGIQTSLKPWAITDNSFQNLVNMYVLRGRVKKRFGSIPMSDLGQIGTRLRLNTSASYSSPTYSGTVPGTVFGIGQMFSVNEDIFTVYQTGTPAAMLASNAATSGTYDTTSGAFTITGEASGQDVFFYPATPVMGLTQLYSASAGTYGTFAFDTQFSYIFDPVAGTWGQITSGASTWTGTDYDFFWMTNYRGLFSSISALWVSNFNVADGIRYFDGTTWVQPILNYSLGTIVDTTDGTGTASGTLTGTFFIGQVFTIGITSFKVTASSGALTPTSTSANGSVGMGAFDTGTGVYSFTGAQANAPVYFTGNNYIQTAQCIAYFKNRLVLFNTVLLVNGVSTNFPFQCRFSAVGNPLNPGAWMDNFPGNGGFINAPTQEAIVTVQFIKDRLIVYFESSTYELIYNNNQTTPFAFQKINTELGAISTFSEIPFDKVVIGIDDNGIHGCNGANVDRIDMKIPQYPFTISNEENGQDRVCGIRDYYNEMAYWTVSTNNRNSSFYFPNQVLVYNYVNDSWATIEDSFTTFGYFFLPPISVGLTWGETSTPWGENGNQWNSSSSGLNNTTIKSVLAGNQQGFVSVIQSDTFSNSSNLQITNFVTSTLTVTCVNHNLSLNQYLLFTNMNGLTFIDNTDPLNPVTLPNLMARVSSDTVNNATTSSFVIDCGNVAVSGTYLGGGTAQLVSNINVLTKQYNFFTEADRNMALTRVDFLVDRTSNGQITADYLTSSTPITLASNNISSIVSPGPIPGTSALETFAYPSSNFEQFQERLWHPVYMYAEGECIQLQLYMTPDQMLSYTLDSAGNPVYVALQDVEIHAMIFYVRPTTNRMQ</sequence>
<evidence type="ECO:0000313" key="1">
    <source>
        <dbReference type="EMBL" id="CAB4121143.1"/>
    </source>
</evidence>
<gene>
    <name evidence="1" type="ORF">UFOVP9_13</name>
</gene>
<accession>A0A6J5KID4</accession>
<proteinExistence type="predicted"/>
<protein>
    <submittedName>
        <fullName evidence="1">Uncharacterized protein</fullName>
    </submittedName>
</protein>
<reference evidence="1" key="1">
    <citation type="submission" date="2020-04" db="EMBL/GenBank/DDBJ databases">
        <authorList>
            <person name="Chiriac C."/>
            <person name="Salcher M."/>
            <person name="Ghai R."/>
            <person name="Kavagutti S V."/>
        </authorList>
    </citation>
    <scope>NUCLEOTIDE SEQUENCE</scope>
</reference>
<organism evidence="1">
    <name type="scientific">uncultured Caudovirales phage</name>
    <dbReference type="NCBI Taxonomy" id="2100421"/>
    <lineage>
        <taxon>Viruses</taxon>
        <taxon>Duplodnaviria</taxon>
        <taxon>Heunggongvirae</taxon>
        <taxon>Uroviricota</taxon>
        <taxon>Caudoviricetes</taxon>
        <taxon>Peduoviridae</taxon>
        <taxon>Maltschvirus</taxon>
        <taxon>Maltschvirus maltsch</taxon>
    </lineage>
</organism>